<accession>A0A9X2JYA6</accession>
<dbReference type="GO" id="GO:0008836">
    <property type="term" value="F:diaminopimelate decarboxylase activity"/>
    <property type="evidence" value="ECO:0007669"/>
    <property type="project" value="TreeGrafter"/>
</dbReference>
<comment type="caution">
    <text evidence="6">The sequence shown here is derived from an EMBL/GenBank/DDBJ whole genome shotgun (WGS) entry which is preliminary data.</text>
</comment>
<dbReference type="Proteomes" id="UP001139493">
    <property type="component" value="Unassembled WGS sequence"/>
</dbReference>
<organism evidence="6 7">
    <name type="scientific">Promicromonospora thailandica</name>
    <dbReference type="NCBI Taxonomy" id="765201"/>
    <lineage>
        <taxon>Bacteria</taxon>
        <taxon>Bacillati</taxon>
        <taxon>Actinomycetota</taxon>
        <taxon>Actinomycetes</taxon>
        <taxon>Micrococcales</taxon>
        <taxon>Promicromonosporaceae</taxon>
        <taxon>Promicromonospora</taxon>
    </lineage>
</organism>
<dbReference type="InterPro" id="IPR000183">
    <property type="entry name" value="Orn/DAP/Arg_de-COase"/>
</dbReference>
<dbReference type="Gene3D" id="3.20.20.10">
    <property type="entry name" value="Alanine racemase"/>
    <property type="match status" value="1"/>
</dbReference>
<feature type="modified residue" description="N6-(pyridoxal phosphate)lysine" evidence="3">
    <location>
        <position position="78"/>
    </location>
</feature>
<dbReference type="CDD" id="cd06839">
    <property type="entry name" value="PLPDE_III_Btrk_like"/>
    <property type="match status" value="1"/>
</dbReference>
<dbReference type="SUPFAM" id="SSF50621">
    <property type="entry name" value="Alanine racemase C-terminal domain-like"/>
    <property type="match status" value="1"/>
</dbReference>
<dbReference type="InterPro" id="IPR017530">
    <property type="entry name" value="DCO2ase_PEP1"/>
</dbReference>
<feature type="active site" description="Proton donor" evidence="3">
    <location>
        <position position="379"/>
    </location>
</feature>
<evidence type="ECO:0000256" key="3">
    <source>
        <dbReference type="PIRSR" id="PIRSR600183-50"/>
    </source>
</evidence>
<feature type="domain" description="Orn/DAP/Arg decarboxylase 2 N-terminal" evidence="5">
    <location>
        <begin position="55"/>
        <end position="302"/>
    </location>
</feature>
<feature type="region of interest" description="Disordered" evidence="4">
    <location>
        <begin position="1"/>
        <end position="22"/>
    </location>
</feature>
<dbReference type="AlphaFoldDB" id="A0A9X2JYA6"/>
<evidence type="ECO:0000313" key="7">
    <source>
        <dbReference type="Proteomes" id="UP001139493"/>
    </source>
</evidence>
<feature type="compositionally biased region" description="Pro residues" evidence="4">
    <location>
        <begin position="1"/>
        <end position="12"/>
    </location>
</feature>
<dbReference type="Pfam" id="PF02784">
    <property type="entry name" value="Orn_Arg_deC_N"/>
    <property type="match status" value="1"/>
</dbReference>
<reference evidence="6" key="1">
    <citation type="submission" date="2022-06" db="EMBL/GenBank/DDBJ databases">
        <title>Genomic Encyclopedia of Archaeal and Bacterial Type Strains, Phase II (KMG-II): from individual species to whole genera.</title>
        <authorList>
            <person name="Goeker M."/>
        </authorList>
    </citation>
    <scope>NUCLEOTIDE SEQUENCE</scope>
    <source>
        <strain evidence="6">DSM 26652</strain>
    </source>
</reference>
<evidence type="ECO:0000256" key="1">
    <source>
        <dbReference type="ARBA" id="ARBA00001933"/>
    </source>
</evidence>
<dbReference type="InterPro" id="IPR022644">
    <property type="entry name" value="De-COase2_N"/>
</dbReference>
<protein>
    <submittedName>
        <fullName evidence="6">Diaminopimelate decarboxylase</fullName>
    </submittedName>
</protein>
<dbReference type="RefSeq" id="WP_253835728.1">
    <property type="nucleotide sequence ID" value="NZ_JAMTCS010000006.1"/>
</dbReference>
<evidence type="ECO:0000259" key="5">
    <source>
        <dbReference type="Pfam" id="PF02784"/>
    </source>
</evidence>
<dbReference type="EMBL" id="JAMTCS010000006">
    <property type="protein sequence ID" value="MCP2264889.1"/>
    <property type="molecule type" value="Genomic_DNA"/>
</dbReference>
<sequence length="429" mass="44526">MTTDAPAPPAAPQIPSHPGVPDLPVADGQLLVGGVPLRRLAERVGSTPFFAYDRRRITDRVAEVRAALGDVRLGYAVKANPMPAVVQHLSGLVDALDVASAHEMHTALDTGTDPDRISFAGPGKTPQEIRSAVAAGVLIELESETEARRVVAAGEDLGVTPRVAVRVNPDFAVRGSGMRMSGGPQQFGVDAEQVPDLLAWLGATGADVTGFHVFAGSQNLDAELIAHAQRATADLVVALAEHAPGPVRYVNLGGGLGIPYFPKDRPVDLARVGESLASVVADRLAPALPDADVHLELGRYLVGEAGYYVTRVIDRKVSRGRTYLVVDGGMHHQLAASGNLGQVIRRNYPVLLGDRMTPGGVDGGPADGAQPATVVGCLCTPLDLLADDVPLPADAEPGDLVVVLQAGAYGLTASPTAFLGHPAPAEVLV</sequence>
<keyword evidence="2 3" id="KW-0663">Pyridoxal phosphate</keyword>
<dbReference type="Gene3D" id="2.40.37.10">
    <property type="entry name" value="Lyase, Ornithine Decarboxylase, Chain A, domain 1"/>
    <property type="match status" value="1"/>
</dbReference>
<dbReference type="GO" id="GO:0006596">
    <property type="term" value="P:polyamine biosynthetic process"/>
    <property type="evidence" value="ECO:0007669"/>
    <property type="project" value="InterPro"/>
</dbReference>
<dbReference type="PRINTS" id="PR01179">
    <property type="entry name" value="ODADCRBXLASE"/>
</dbReference>
<dbReference type="InterPro" id="IPR029066">
    <property type="entry name" value="PLP-binding_barrel"/>
</dbReference>
<dbReference type="InterPro" id="IPR002433">
    <property type="entry name" value="Orn_de-COase"/>
</dbReference>
<dbReference type="PANTHER" id="PTHR43727:SF2">
    <property type="entry name" value="GROUP IV DECARBOXYLASE"/>
    <property type="match status" value="1"/>
</dbReference>
<dbReference type="InterPro" id="IPR009006">
    <property type="entry name" value="Ala_racemase/Decarboxylase_C"/>
</dbReference>
<proteinExistence type="predicted"/>
<dbReference type="PRINTS" id="PR01182">
    <property type="entry name" value="ORNDCRBXLASE"/>
</dbReference>
<dbReference type="NCBIfam" id="TIGR03099">
    <property type="entry name" value="dCO2ase_PEP1"/>
    <property type="match status" value="1"/>
</dbReference>
<keyword evidence="7" id="KW-1185">Reference proteome</keyword>
<dbReference type="SUPFAM" id="SSF51419">
    <property type="entry name" value="PLP-binding barrel"/>
    <property type="match status" value="1"/>
</dbReference>
<dbReference type="PANTHER" id="PTHR43727">
    <property type="entry name" value="DIAMINOPIMELATE DECARBOXYLASE"/>
    <property type="match status" value="1"/>
</dbReference>
<comment type="cofactor">
    <cofactor evidence="1 3">
        <name>pyridoxal 5'-phosphate</name>
        <dbReference type="ChEBI" id="CHEBI:597326"/>
    </cofactor>
</comment>
<evidence type="ECO:0000256" key="2">
    <source>
        <dbReference type="ARBA" id="ARBA00022898"/>
    </source>
</evidence>
<dbReference type="GO" id="GO:0009089">
    <property type="term" value="P:lysine biosynthetic process via diaminopimelate"/>
    <property type="evidence" value="ECO:0007669"/>
    <property type="project" value="TreeGrafter"/>
</dbReference>
<gene>
    <name evidence="6" type="ORF">APR03_002232</name>
</gene>
<evidence type="ECO:0000256" key="4">
    <source>
        <dbReference type="SAM" id="MobiDB-lite"/>
    </source>
</evidence>
<name>A0A9X2JYA6_9MICO</name>
<evidence type="ECO:0000313" key="6">
    <source>
        <dbReference type="EMBL" id="MCP2264889.1"/>
    </source>
</evidence>